<sequence length="426" mass="43614">MPSPNLAVTHVAAAQNQKEVTINDAVDALDNAMNQALSVAMADANLTLTGTQANRNGLIILTGTLTASRILTLPANHRRLAIRNATNGGQDVRAKYAGSGAEVIIVPGATVLVQGNGGDLYGVGGGAGALGDLTDVSIAGAANGDVLQFDGAAWGATGVGIFNRALLPFRGALLRRSTNFSVATTGVYVAVPWQSADYDSDAFWDAGQPSRLTIPAGVTKVRIVGNIEWQTSPTSQLVEVRKNGNSVLGGGSFIVRGDSGYSNQMRNLSSAVLPVSAGDWFELAVYVGTAGELRGLERTWLAIEVVETTDAADPPADISGYKAGQPAADEVIARVPVARRTRLKIDLAGSHASAEAAATASADFDIRVDGVSSATMRFAAAATSATFIAASETVLEPGQVLSVVAPSTPDATLAGIGFTLAGTLVL</sequence>
<name>A0A239PWU7_9PROT</name>
<dbReference type="RefSeq" id="WP_089412772.1">
    <property type="nucleotide sequence ID" value="NZ_FZQA01000005.1"/>
</dbReference>
<reference evidence="1 2" key="1">
    <citation type="submission" date="2017-07" db="EMBL/GenBank/DDBJ databases">
        <authorList>
            <person name="Sun Z.S."/>
            <person name="Albrecht U."/>
            <person name="Echele G."/>
            <person name="Lee C.C."/>
        </authorList>
    </citation>
    <scope>NUCLEOTIDE SEQUENCE [LARGE SCALE GENOMIC DNA]</scope>
    <source>
        <strain evidence="1 2">CGMCC 1.12710</strain>
    </source>
</reference>
<evidence type="ECO:0000313" key="2">
    <source>
        <dbReference type="Proteomes" id="UP000198346"/>
    </source>
</evidence>
<dbReference type="EMBL" id="FZQA01000005">
    <property type="protein sequence ID" value="SNT74725.1"/>
    <property type="molecule type" value="Genomic_DNA"/>
</dbReference>
<protein>
    <submittedName>
        <fullName evidence="1">Uncharacterized protein</fullName>
    </submittedName>
</protein>
<dbReference type="OrthoDB" id="8477235at2"/>
<dbReference type="Proteomes" id="UP000198346">
    <property type="component" value="Unassembled WGS sequence"/>
</dbReference>
<accession>A0A239PWU7</accession>
<dbReference type="AlphaFoldDB" id="A0A239PWU7"/>
<gene>
    <name evidence="1" type="ORF">SAMN06297382_2329</name>
</gene>
<organism evidence="1 2">
    <name type="scientific">Amphiplicatus metriothermophilus</name>
    <dbReference type="NCBI Taxonomy" id="1519374"/>
    <lineage>
        <taxon>Bacteria</taxon>
        <taxon>Pseudomonadati</taxon>
        <taxon>Pseudomonadota</taxon>
        <taxon>Alphaproteobacteria</taxon>
        <taxon>Parvularculales</taxon>
        <taxon>Parvularculaceae</taxon>
        <taxon>Amphiplicatus</taxon>
    </lineage>
</organism>
<evidence type="ECO:0000313" key="1">
    <source>
        <dbReference type="EMBL" id="SNT74725.1"/>
    </source>
</evidence>
<proteinExistence type="predicted"/>
<keyword evidence="2" id="KW-1185">Reference proteome</keyword>